<comment type="subcellular location">
    <subcellularLocation>
        <location evidence="1">Cell membrane</location>
        <topology evidence="1">Multi-pass membrane protein</topology>
    </subcellularLocation>
</comment>
<evidence type="ECO:0000256" key="1">
    <source>
        <dbReference type="ARBA" id="ARBA00004651"/>
    </source>
</evidence>
<dbReference type="RefSeq" id="WP_235224863.1">
    <property type="nucleotide sequence ID" value="NZ_JAKGAQ010000001.1"/>
</dbReference>
<dbReference type="Pfam" id="PF01810">
    <property type="entry name" value="LysE"/>
    <property type="match status" value="1"/>
</dbReference>
<keyword evidence="2" id="KW-1003">Cell membrane</keyword>
<keyword evidence="3 6" id="KW-0812">Transmembrane</keyword>
<dbReference type="EMBL" id="JAKGAQ010000001">
    <property type="protein sequence ID" value="MCF2870769.1"/>
    <property type="molecule type" value="Genomic_DNA"/>
</dbReference>
<evidence type="ECO:0000256" key="5">
    <source>
        <dbReference type="ARBA" id="ARBA00023136"/>
    </source>
</evidence>
<keyword evidence="4 6" id="KW-1133">Transmembrane helix</keyword>
<protein>
    <submittedName>
        <fullName evidence="7">LysE family translocator</fullName>
    </submittedName>
</protein>
<dbReference type="InterPro" id="IPR001123">
    <property type="entry name" value="LeuE-type"/>
</dbReference>
<evidence type="ECO:0000313" key="7">
    <source>
        <dbReference type="EMBL" id="MCF2870769.1"/>
    </source>
</evidence>
<keyword evidence="5 6" id="KW-0472">Membrane</keyword>
<organism evidence="7 8">
    <name type="scientific">Octadecabacter dasysiphoniae</name>
    <dbReference type="NCBI Taxonomy" id="2909341"/>
    <lineage>
        <taxon>Bacteria</taxon>
        <taxon>Pseudomonadati</taxon>
        <taxon>Pseudomonadota</taxon>
        <taxon>Alphaproteobacteria</taxon>
        <taxon>Rhodobacterales</taxon>
        <taxon>Roseobacteraceae</taxon>
        <taxon>Octadecabacter</taxon>
    </lineage>
</organism>
<evidence type="ECO:0000256" key="6">
    <source>
        <dbReference type="SAM" id="Phobius"/>
    </source>
</evidence>
<evidence type="ECO:0000313" key="8">
    <source>
        <dbReference type="Proteomes" id="UP001200557"/>
    </source>
</evidence>
<feature type="transmembrane region" description="Helical" evidence="6">
    <location>
        <begin position="178"/>
        <end position="201"/>
    </location>
</feature>
<reference evidence="7 8" key="1">
    <citation type="submission" date="2022-01" db="EMBL/GenBank/DDBJ databases">
        <title>Octadecabacter sp. nov., isolated from a marine alga.</title>
        <authorList>
            <person name="Jin M.S."/>
            <person name="Kim H.M."/>
            <person name="Han D.M."/>
            <person name="Jung J.J."/>
            <person name="Jeon C.O."/>
        </authorList>
    </citation>
    <scope>NUCLEOTIDE SEQUENCE [LARGE SCALE GENOMIC DNA]</scope>
    <source>
        <strain evidence="7 8">G9-8</strain>
    </source>
</reference>
<sequence>MSVAILPFLAFAASQVGTPGPANMVLLATGARFGLRRALPFVAGVALGKQLIIWPLGLGLLAIQDDYPLIFETLKWVSVAYILWLAYRVAGMRLKVGDVDEAPPGFMAGLIVHPLNPKAWGMITTGFTTFVATGTPPLQATATIAICLLGLQIVLHPIWTYAGQKIAATLAGTPGEKYLMWTLAGLTVASVIYALFGSALVTKDIL</sequence>
<comment type="caution">
    <text evidence="7">The sequence shown here is derived from an EMBL/GenBank/DDBJ whole genome shotgun (WGS) entry which is preliminary data.</text>
</comment>
<evidence type="ECO:0000256" key="2">
    <source>
        <dbReference type="ARBA" id="ARBA00022475"/>
    </source>
</evidence>
<feature type="transmembrane region" description="Helical" evidence="6">
    <location>
        <begin position="138"/>
        <end position="158"/>
    </location>
</feature>
<dbReference type="Proteomes" id="UP001200557">
    <property type="component" value="Unassembled WGS sequence"/>
</dbReference>
<evidence type="ECO:0000256" key="4">
    <source>
        <dbReference type="ARBA" id="ARBA00022989"/>
    </source>
</evidence>
<accession>A0ABS9CU47</accession>
<proteinExistence type="predicted"/>
<keyword evidence="8" id="KW-1185">Reference proteome</keyword>
<dbReference type="PANTHER" id="PTHR30086:SF20">
    <property type="entry name" value="ARGININE EXPORTER PROTEIN ARGO-RELATED"/>
    <property type="match status" value="1"/>
</dbReference>
<gene>
    <name evidence="7" type="ORF">L0664_06790</name>
</gene>
<evidence type="ECO:0000256" key="3">
    <source>
        <dbReference type="ARBA" id="ARBA00022692"/>
    </source>
</evidence>
<name>A0ABS9CU47_9RHOB</name>
<feature type="transmembrane region" description="Helical" evidence="6">
    <location>
        <begin position="69"/>
        <end position="87"/>
    </location>
</feature>
<feature type="transmembrane region" description="Helical" evidence="6">
    <location>
        <begin position="40"/>
        <end position="62"/>
    </location>
</feature>
<dbReference type="PANTHER" id="PTHR30086">
    <property type="entry name" value="ARGININE EXPORTER PROTEIN ARGO"/>
    <property type="match status" value="1"/>
</dbReference>